<dbReference type="InterPro" id="IPR043128">
    <property type="entry name" value="Rev_trsase/Diguanyl_cyclase"/>
</dbReference>
<dbReference type="PANTHER" id="PTHR43155">
    <property type="entry name" value="CYCLIC DI-GMP PHOSPHODIESTERASE PA4108-RELATED"/>
    <property type="match status" value="1"/>
</dbReference>
<dbReference type="SMART" id="SM00471">
    <property type="entry name" value="HDc"/>
    <property type="match status" value="1"/>
</dbReference>
<evidence type="ECO:0000259" key="3">
    <source>
        <dbReference type="PROSITE" id="PS50887"/>
    </source>
</evidence>
<dbReference type="SUPFAM" id="SSF55073">
    <property type="entry name" value="Nucleotide cyclase"/>
    <property type="match status" value="1"/>
</dbReference>
<feature type="domain" description="GGDEF" evidence="3">
    <location>
        <begin position="664"/>
        <end position="763"/>
    </location>
</feature>
<evidence type="ECO:0000313" key="7">
    <source>
        <dbReference type="Proteomes" id="UP000472839"/>
    </source>
</evidence>
<keyword evidence="1 2" id="KW-0472">Membrane</keyword>
<evidence type="ECO:0000256" key="2">
    <source>
        <dbReference type="SAM" id="Phobius"/>
    </source>
</evidence>
<dbReference type="Pfam" id="PF11845">
    <property type="entry name" value="Tll0287-like"/>
    <property type="match status" value="1"/>
</dbReference>
<feature type="transmembrane region" description="Helical" evidence="2">
    <location>
        <begin position="12"/>
        <end position="31"/>
    </location>
</feature>
<dbReference type="InterPro" id="IPR029016">
    <property type="entry name" value="GAF-like_dom_sf"/>
</dbReference>
<comment type="caution">
    <text evidence="6">The sequence shown here is derived from an EMBL/GenBank/DDBJ whole genome shotgun (WGS) entry which is preliminary data.</text>
</comment>
<dbReference type="Gene3D" id="3.30.450.40">
    <property type="match status" value="1"/>
</dbReference>
<dbReference type="RefSeq" id="WP_152279571.1">
    <property type="nucleotide sequence ID" value="NZ_WFKK01000003.1"/>
</dbReference>
<dbReference type="NCBIfam" id="TIGR00277">
    <property type="entry name" value="HDIG"/>
    <property type="match status" value="1"/>
</dbReference>
<evidence type="ECO:0000313" key="6">
    <source>
        <dbReference type="EMBL" id="KAB7890775.1"/>
    </source>
</evidence>
<dbReference type="InterPro" id="IPR029787">
    <property type="entry name" value="Nucleotide_cyclase"/>
</dbReference>
<dbReference type="PROSITE" id="PS50887">
    <property type="entry name" value="GGDEF"/>
    <property type="match status" value="1"/>
</dbReference>
<feature type="transmembrane region" description="Helical" evidence="2">
    <location>
        <begin position="212"/>
        <end position="232"/>
    </location>
</feature>
<dbReference type="InterPro" id="IPR000160">
    <property type="entry name" value="GGDEF_dom"/>
</dbReference>
<dbReference type="InterPro" id="IPR003607">
    <property type="entry name" value="HD/PDEase_dom"/>
</dbReference>
<proteinExistence type="predicted"/>
<dbReference type="Proteomes" id="UP000472839">
    <property type="component" value="Unassembled WGS sequence"/>
</dbReference>
<dbReference type="PROSITE" id="PS51832">
    <property type="entry name" value="HD_GYP"/>
    <property type="match status" value="1"/>
</dbReference>
<dbReference type="Gene3D" id="1.10.3210.10">
    <property type="entry name" value="Hypothetical protein af1432"/>
    <property type="match status" value="1"/>
</dbReference>
<dbReference type="NCBIfam" id="TIGR00254">
    <property type="entry name" value="GGDEF"/>
    <property type="match status" value="1"/>
</dbReference>
<dbReference type="SUPFAM" id="SSF109604">
    <property type="entry name" value="HD-domain/PDEase-like"/>
    <property type="match status" value="1"/>
</dbReference>
<dbReference type="SUPFAM" id="SSF55781">
    <property type="entry name" value="GAF domain-like"/>
    <property type="match status" value="1"/>
</dbReference>
<keyword evidence="2" id="KW-0812">Transmembrane</keyword>
<dbReference type="Pfam" id="PF00990">
    <property type="entry name" value="GGDEF"/>
    <property type="match status" value="1"/>
</dbReference>
<evidence type="ECO:0000259" key="4">
    <source>
        <dbReference type="PROSITE" id="PS51831"/>
    </source>
</evidence>
<keyword evidence="2" id="KW-1133">Transmembrane helix</keyword>
<evidence type="ECO:0000259" key="5">
    <source>
        <dbReference type="PROSITE" id="PS51832"/>
    </source>
</evidence>
<evidence type="ECO:0000256" key="1">
    <source>
        <dbReference type="ARBA" id="ARBA00023136"/>
    </source>
</evidence>
<dbReference type="PROSITE" id="PS51831">
    <property type="entry name" value="HD"/>
    <property type="match status" value="1"/>
</dbReference>
<gene>
    <name evidence="6" type="ORF">GBG19_01830</name>
</gene>
<dbReference type="Pfam" id="PF13487">
    <property type="entry name" value="HD_5"/>
    <property type="match status" value="1"/>
</dbReference>
<dbReference type="CDD" id="cd00077">
    <property type="entry name" value="HDc"/>
    <property type="match status" value="1"/>
</dbReference>
<dbReference type="PANTHER" id="PTHR43155:SF2">
    <property type="entry name" value="CYCLIC DI-GMP PHOSPHODIESTERASE PA4108"/>
    <property type="match status" value="1"/>
</dbReference>
<dbReference type="EMBL" id="WFKK01000003">
    <property type="protein sequence ID" value="KAB7890775.1"/>
    <property type="molecule type" value="Genomic_DNA"/>
</dbReference>
<feature type="domain" description="HD" evidence="4">
    <location>
        <begin position="455"/>
        <end position="577"/>
    </location>
</feature>
<dbReference type="InterPro" id="IPR006675">
    <property type="entry name" value="HDIG_dom"/>
</dbReference>
<reference evidence="6 7" key="1">
    <citation type="submission" date="2019-10" db="EMBL/GenBank/DDBJ databases">
        <title>Poseidonibacter ostreae sp. nov., isolated from the gut of the Ostrea denselamellosa.</title>
        <authorList>
            <person name="Choi A."/>
        </authorList>
    </citation>
    <scope>NUCLEOTIDE SEQUENCE [LARGE SCALE GENOMIC DNA]</scope>
    <source>
        <strain evidence="6 7">SJOD-M-33</strain>
    </source>
</reference>
<dbReference type="AlphaFoldDB" id="A0A6L4WW58"/>
<dbReference type="InterPro" id="IPR037522">
    <property type="entry name" value="HD_GYP_dom"/>
</dbReference>
<dbReference type="Gene3D" id="3.30.70.270">
    <property type="match status" value="1"/>
</dbReference>
<dbReference type="SMART" id="SM00267">
    <property type="entry name" value="GGDEF"/>
    <property type="match status" value="1"/>
</dbReference>
<protein>
    <submittedName>
        <fullName evidence="6">DUF3365 domain-containing protein</fullName>
    </submittedName>
</protein>
<organism evidence="6 7">
    <name type="scientific">Poseidonibacter ostreae</name>
    <dbReference type="NCBI Taxonomy" id="2654171"/>
    <lineage>
        <taxon>Bacteria</taxon>
        <taxon>Pseudomonadati</taxon>
        <taxon>Campylobacterota</taxon>
        <taxon>Epsilonproteobacteria</taxon>
        <taxon>Campylobacterales</taxon>
        <taxon>Arcobacteraceae</taxon>
        <taxon>Poseidonibacter</taxon>
    </lineage>
</organism>
<dbReference type="InterPro" id="IPR006674">
    <property type="entry name" value="HD_domain"/>
</dbReference>
<accession>A0A6L4WW58</accession>
<sequence>MKNLTKNNTILLFILIIIITAIFVLFGISNFKKQYTTLSEEILFKEASAHYDNMINTRLWNSNHGGVYVLANKDLKPNPYLKDNHLYSKDDKLLIKINPAWMTKQISILSNKNSNYFYKITSLNPINPDNKADSFEEEALKFFDKNKEQRFYSKFEDDKFNFMGSLLVNQSCLKCHAQQGYKLGEVRGGLRISIPLGSYNQNIDLIEENSSLFIYIVIFFSILSIAVIVYFINTIYNKQNEIKILNNTLEDKVKNRTTQLNNMYENEKYLKDVLKLVANVNEMLLKSDSFRTIAKNSIDRLAQHKQYKFIWTGLYYENHFEQVYKSHNSNAFLNDELSQVALEAINTKKTIIHKIKKKNIEFNRRSEDIEASYNINIPYSYNKVMGVMTIYTDAKDGFKKEEINMLEQIINDVSISMNAQVHKQTILKMENDKIANYEETILAFVNIIEQRDTYTAGHTIRVAQYCKLIAKELKLKDAEIKKLEQAAILHDIGKVAIPDAVLLKPGKLSPLEYELIKYHSEAGYKMLLKIDMYKDLASIIKYHHSRYDGKGYPLTSHPDEIPLLSHIMIVADAFDAMTTNRIYKPRKAVKEALEDIRKGAGTQFHPGIAKAALKSLANIKIEDTTQLPTTELEEKRFAYFFHDTLTTLYNENYLEPMLAKEKENLKYLYNIQEHNFSSYNEKYGWEKGSELIKEFAQLLLKEIPTEYIFRFHGDDFIILSKKQLDEKRINSLIKDLLKNTDISFEIKKYTINSNFNIQDLSYD</sequence>
<feature type="domain" description="HD-GYP" evidence="5">
    <location>
        <begin position="433"/>
        <end position="628"/>
    </location>
</feature>
<dbReference type="InterPro" id="IPR021796">
    <property type="entry name" value="Tll0287-like_dom"/>
</dbReference>
<name>A0A6L4WW58_9BACT</name>